<keyword evidence="3" id="KW-0378">Hydrolase</keyword>
<accession>A0AAV7JXQ3</accession>
<evidence type="ECO:0000256" key="2">
    <source>
        <dbReference type="ARBA" id="ARBA00022723"/>
    </source>
</evidence>
<name>A0AAV7JXQ3_9METZ</name>
<keyword evidence="4" id="KW-0460">Magnesium</keyword>
<dbReference type="GO" id="GO:0008253">
    <property type="term" value="F:5'-nucleotidase activity"/>
    <property type="evidence" value="ECO:0007669"/>
    <property type="project" value="TreeGrafter"/>
</dbReference>
<dbReference type="InterPro" id="IPR008380">
    <property type="entry name" value="HAD-SF_hydro_IG_5-nucl"/>
</dbReference>
<dbReference type="PANTHER" id="PTHR12103">
    <property type="entry name" value="5'-NUCLEOTIDASE DOMAIN-CONTAINING"/>
    <property type="match status" value="1"/>
</dbReference>
<gene>
    <name evidence="6" type="ORF">LOD99_3218</name>
</gene>
<comment type="caution">
    <text evidence="6">The sequence shown here is derived from an EMBL/GenBank/DDBJ whole genome shotgun (WGS) entry which is preliminary data.</text>
</comment>
<dbReference type="InterPro" id="IPR023214">
    <property type="entry name" value="HAD_sf"/>
</dbReference>
<evidence type="ECO:0000256" key="5">
    <source>
        <dbReference type="SAM" id="MobiDB-lite"/>
    </source>
</evidence>
<organism evidence="6 7">
    <name type="scientific">Oopsacas minuta</name>
    <dbReference type="NCBI Taxonomy" id="111878"/>
    <lineage>
        <taxon>Eukaryota</taxon>
        <taxon>Metazoa</taxon>
        <taxon>Porifera</taxon>
        <taxon>Hexactinellida</taxon>
        <taxon>Hexasterophora</taxon>
        <taxon>Lyssacinosida</taxon>
        <taxon>Leucopsacidae</taxon>
        <taxon>Oopsacas</taxon>
    </lineage>
</organism>
<evidence type="ECO:0000256" key="4">
    <source>
        <dbReference type="ARBA" id="ARBA00022842"/>
    </source>
</evidence>
<dbReference type="SUPFAM" id="SSF56784">
    <property type="entry name" value="HAD-like"/>
    <property type="match status" value="1"/>
</dbReference>
<dbReference type="EMBL" id="JAKMXF010000255">
    <property type="protein sequence ID" value="KAI6653714.1"/>
    <property type="molecule type" value="Genomic_DNA"/>
</dbReference>
<dbReference type="InterPro" id="IPR036412">
    <property type="entry name" value="HAD-like_sf"/>
</dbReference>
<dbReference type="GO" id="GO:0046872">
    <property type="term" value="F:metal ion binding"/>
    <property type="evidence" value="ECO:0007669"/>
    <property type="project" value="UniProtKB-KW"/>
</dbReference>
<reference evidence="6 7" key="1">
    <citation type="journal article" date="2023" name="BMC Biol.">
        <title>The compact genome of the sponge Oopsacas minuta (Hexactinellida) is lacking key metazoan core genes.</title>
        <authorList>
            <person name="Santini S."/>
            <person name="Schenkelaars Q."/>
            <person name="Jourda C."/>
            <person name="Duchesne M."/>
            <person name="Belahbib H."/>
            <person name="Rocher C."/>
            <person name="Selva M."/>
            <person name="Riesgo A."/>
            <person name="Vervoort M."/>
            <person name="Leys S.P."/>
            <person name="Kodjabachian L."/>
            <person name="Le Bivic A."/>
            <person name="Borchiellini C."/>
            <person name="Claverie J.M."/>
            <person name="Renard E."/>
        </authorList>
    </citation>
    <scope>NUCLEOTIDE SEQUENCE [LARGE SCALE GENOMIC DNA]</scope>
    <source>
        <strain evidence="6">SPO-2</strain>
    </source>
</reference>
<proteinExistence type="inferred from homology"/>
<dbReference type="Proteomes" id="UP001165289">
    <property type="component" value="Unassembled WGS sequence"/>
</dbReference>
<dbReference type="Gene3D" id="3.40.50.1000">
    <property type="entry name" value="HAD superfamily/HAD-like"/>
    <property type="match status" value="1"/>
</dbReference>
<dbReference type="Pfam" id="PF05761">
    <property type="entry name" value="5_nucleotid"/>
    <property type="match status" value="1"/>
</dbReference>
<keyword evidence="2" id="KW-0479">Metal-binding</keyword>
<dbReference type="AlphaFoldDB" id="A0AAV7JXQ3"/>
<protein>
    <submittedName>
        <fullName evidence="6">5'-nucleotidase domain-containing protein 1-like</fullName>
    </submittedName>
</protein>
<evidence type="ECO:0000313" key="7">
    <source>
        <dbReference type="Proteomes" id="UP001165289"/>
    </source>
</evidence>
<evidence type="ECO:0000256" key="1">
    <source>
        <dbReference type="ARBA" id="ARBA00009589"/>
    </source>
</evidence>
<comment type="similarity">
    <text evidence="1">Belongs to the 5'(3')-deoxyribonucleotidase family.</text>
</comment>
<evidence type="ECO:0000256" key="3">
    <source>
        <dbReference type="ARBA" id="ARBA00022801"/>
    </source>
</evidence>
<dbReference type="PANTHER" id="PTHR12103:SF38">
    <property type="entry name" value="5'-NUCLEOTIDASE DOMAIN-CONTAINING PROTEIN 1"/>
    <property type="match status" value="1"/>
</dbReference>
<feature type="region of interest" description="Disordered" evidence="5">
    <location>
        <begin position="1"/>
        <end position="27"/>
    </location>
</feature>
<keyword evidence="7" id="KW-1185">Reference proteome</keyword>
<evidence type="ECO:0000313" key="6">
    <source>
        <dbReference type="EMBL" id="KAI6653714.1"/>
    </source>
</evidence>
<sequence>MSLLRPDTLTHTIDNPPNEKRRKLSKSPSDFDAYGFDMDHTLLEYHRDYKMEKVYKYIQEYMIESYNISKDVFLPYEQIKHMFFRGVILQADTGHVLQADKDGVIVQAFYGLTALTDEERTEIYGAGTWKEWDKVFMSYALGNYPNPDKLEIGTYFILDSEFGTPGAGIFACLIESIKNSKTKVEDKREEFVHTFKNLMKAYVQFYRETEKSSFYNMCIQNSDKFVKKVEKNTIDTIKSLKANGKCVFLLTSSGYEYANNIMKIVYGEEWRELFTVIISQARKPKYFKNIGQLLYKLSLIDGKTEADVIEIGGVYTQGNIDHLSKFLRSFTNKDNPSVLYAGDSLQSDVYWASMIPDWKCACVVDNLPYFLKDKPTHKETKVENKFVPNSNIATPNGNNAFWFEKVISLSYLIATDMASLSHVLNGDVSVEDSSDVIMGHSI</sequence>